<organism evidence="3 4">
    <name type="scientific">Marinobacter salarius</name>
    <dbReference type="NCBI Taxonomy" id="1420917"/>
    <lineage>
        <taxon>Bacteria</taxon>
        <taxon>Pseudomonadati</taxon>
        <taxon>Pseudomonadota</taxon>
        <taxon>Gammaproteobacteria</taxon>
        <taxon>Pseudomonadales</taxon>
        <taxon>Marinobacteraceae</taxon>
        <taxon>Marinobacter</taxon>
    </lineage>
</organism>
<name>A0ABY1FJA7_9GAMM</name>
<dbReference type="Proteomes" id="UP000199211">
    <property type="component" value="Unassembled WGS sequence"/>
</dbReference>
<dbReference type="EMBL" id="FOTV01000002">
    <property type="protein sequence ID" value="SFL45612.1"/>
    <property type="molecule type" value="Genomic_DNA"/>
</dbReference>
<protein>
    <recommendedName>
        <fullName evidence="5">Polysaccharide lyase</fullName>
    </recommendedName>
</protein>
<proteinExistence type="predicted"/>
<feature type="signal peptide" evidence="2">
    <location>
        <begin position="1"/>
        <end position="22"/>
    </location>
</feature>
<keyword evidence="4" id="KW-1185">Reference proteome</keyword>
<evidence type="ECO:0000313" key="3">
    <source>
        <dbReference type="EMBL" id="SFL45612.1"/>
    </source>
</evidence>
<sequence length="287" mass="32044">MNKLHLLAAAALAMASALPVQAERVFLDSFESGDMSSTNSQGFDWGRNNRTSVVTEEAAVYNNGEIYNIPSGDPDWSPKTGDHSLRFRYSSGQPMTEQRFDLGAHYRDVWIAYWIRVPNNFVQGSLNSKFLSVWPETYDREGTVTWNTRPNGRGGSNLLVSDGGVVRGEDLSTPFIEVPGDRGRWMHVVARLKSASGPNAHDGIIQLYRRWEGDDSYTVIHDKRTADTWDNTTGTQGISQGYILGWANDPYSNDTEWLLDDFSVHTSSPLDDIAPENRPNPPTLTLD</sequence>
<accession>A0ABY1FJA7</accession>
<keyword evidence="2" id="KW-0732">Signal</keyword>
<dbReference type="RefSeq" id="WP_091641216.1">
    <property type="nucleotide sequence ID" value="NZ_FOTV01000002.1"/>
</dbReference>
<evidence type="ECO:0000313" key="4">
    <source>
        <dbReference type="Proteomes" id="UP000199211"/>
    </source>
</evidence>
<reference evidence="3 4" key="1">
    <citation type="submission" date="2016-10" db="EMBL/GenBank/DDBJ databases">
        <authorList>
            <person name="Varghese N."/>
            <person name="Submissions S."/>
        </authorList>
    </citation>
    <scope>NUCLEOTIDE SEQUENCE [LARGE SCALE GENOMIC DNA]</scope>
    <source>
        <strain evidence="3 4">DSM 26291</strain>
    </source>
</reference>
<feature type="chain" id="PRO_5046603047" description="Polysaccharide lyase" evidence="2">
    <location>
        <begin position="23"/>
        <end position="287"/>
    </location>
</feature>
<evidence type="ECO:0008006" key="5">
    <source>
        <dbReference type="Google" id="ProtNLM"/>
    </source>
</evidence>
<comment type="caution">
    <text evidence="3">The sequence shown here is derived from an EMBL/GenBank/DDBJ whole genome shotgun (WGS) entry which is preliminary data.</text>
</comment>
<feature type="compositionally biased region" description="Pro residues" evidence="1">
    <location>
        <begin position="278"/>
        <end position="287"/>
    </location>
</feature>
<gene>
    <name evidence="3" type="ORF">SAMN04487868_10252</name>
</gene>
<evidence type="ECO:0000256" key="1">
    <source>
        <dbReference type="SAM" id="MobiDB-lite"/>
    </source>
</evidence>
<feature type="region of interest" description="Disordered" evidence="1">
    <location>
        <begin position="268"/>
        <end position="287"/>
    </location>
</feature>
<evidence type="ECO:0000256" key="2">
    <source>
        <dbReference type="SAM" id="SignalP"/>
    </source>
</evidence>